<name>R7V008_CAPTE</name>
<dbReference type="PANTHER" id="PTHR11232">
    <property type="entry name" value="PHOSPHOTYROSINE INTERACTION DOMAIN-CONTAINING FAMILY MEMBER"/>
    <property type="match status" value="1"/>
</dbReference>
<evidence type="ECO:0000313" key="2">
    <source>
        <dbReference type="EMBL" id="ELU11852.1"/>
    </source>
</evidence>
<dbReference type="AlphaFoldDB" id="R7V008"/>
<protein>
    <recommendedName>
        <fullName evidence="1">PID domain-containing protein</fullName>
    </recommendedName>
</protein>
<reference evidence="2 4" key="2">
    <citation type="journal article" date="2013" name="Nature">
        <title>Insights into bilaterian evolution from three spiralian genomes.</title>
        <authorList>
            <person name="Simakov O."/>
            <person name="Marletaz F."/>
            <person name="Cho S.J."/>
            <person name="Edsinger-Gonzales E."/>
            <person name="Havlak P."/>
            <person name="Hellsten U."/>
            <person name="Kuo D.H."/>
            <person name="Larsson T."/>
            <person name="Lv J."/>
            <person name="Arendt D."/>
            <person name="Savage R."/>
            <person name="Osoegawa K."/>
            <person name="de Jong P."/>
            <person name="Grimwood J."/>
            <person name="Chapman J.A."/>
            <person name="Shapiro H."/>
            <person name="Aerts A."/>
            <person name="Otillar R.P."/>
            <person name="Terry A.Y."/>
            <person name="Boore J.L."/>
            <person name="Grigoriev I.V."/>
            <person name="Lindberg D.R."/>
            <person name="Seaver E.C."/>
            <person name="Weisblat D.A."/>
            <person name="Putnam N.H."/>
            <person name="Rokhsar D.S."/>
        </authorList>
    </citation>
    <scope>NUCLEOTIDE SEQUENCE</scope>
    <source>
        <strain evidence="2 4">I ESC-2004</strain>
    </source>
</reference>
<dbReference type="HOGENOM" id="CLU_117339_0_0_1"/>
<dbReference type="InterPro" id="IPR006020">
    <property type="entry name" value="PTB/PI_dom"/>
</dbReference>
<dbReference type="EMBL" id="KB296374">
    <property type="protein sequence ID" value="ELU11852.1"/>
    <property type="molecule type" value="Genomic_DNA"/>
</dbReference>
<reference evidence="4" key="1">
    <citation type="submission" date="2012-12" db="EMBL/GenBank/DDBJ databases">
        <authorList>
            <person name="Hellsten U."/>
            <person name="Grimwood J."/>
            <person name="Chapman J.A."/>
            <person name="Shapiro H."/>
            <person name="Aerts A."/>
            <person name="Otillar R.P."/>
            <person name="Terry A.Y."/>
            <person name="Boore J.L."/>
            <person name="Simakov O."/>
            <person name="Marletaz F."/>
            <person name="Cho S.-J."/>
            <person name="Edsinger-Gonzales E."/>
            <person name="Havlak P."/>
            <person name="Kuo D.-H."/>
            <person name="Larsson T."/>
            <person name="Lv J."/>
            <person name="Arendt D."/>
            <person name="Savage R."/>
            <person name="Osoegawa K."/>
            <person name="de Jong P."/>
            <person name="Lindberg D.R."/>
            <person name="Seaver E.C."/>
            <person name="Weisblat D.A."/>
            <person name="Putnam N.H."/>
            <person name="Grigoriev I.V."/>
            <person name="Rokhsar D.S."/>
        </authorList>
    </citation>
    <scope>NUCLEOTIDE SEQUENCE</scope>
    <source>
        <strain evidence="4">I ESC-2004</strain>
    </source>
</reference>
<evidence type="ECO:0000259" key="1">
    <source>
        <dbReference type="Pfam" id="PF14719"/>
    </source>
</evidence>
<proteinExistence type="predicted"/>
<feature type="non-terminal residue" evidence="2">
    <location>
        <position position="163"/>
    </location>
</feature>
<dbReference type="Pfam" id="PF14719">
    <property type="entry name" value="PID_2"/>
    <property type="match status" value="1"/>
</dbReference>
<organism evidence="2">
    <name type="scientific">Capitella teleta</name>
    <name type="common">Polychaete worm</name>
    <dbReference type="NCBI Taxonomy" id="283909"/>
    <lineage>
        <taxon>Eukaryota</taxon>
        <taxon>Metazoa</taxon>
        <taxon>Spiralia</taxon>
        <taxon>Lophotrochozoa</taxon>
        <taxon>Annelida</taxon>
        <taxon>Polychaeta</taxon>
        <taxon>Sedentaria</taxon>
        <taxon>Scolecida</taxon>
        <taxon>Capitellidae</taxon>
        <taxon>Capitella</taxon>
    </lineage>
</organism>
<dbReference type="Proteomes" id="UP000014760">
    <property type="component" value="Unassembled WGS sequence"/>
</dbReference>
<gene>
    <name evidence="2" type="ORF">CAPTEDRAFT_27173</name>
</gene>
<feature type="domain" description="PID" evidence="1">
    <location>
        <begin position="33"/>
        <end position="139"/>
    </location>
</feature>
<dbReference type="OrthoDB" id="9994289at2759"/>
<dbReference type="FunCoup" id="R7V008">
    <property type="interactions" value="11"/>
</dbReference>
<accession>R7V008</accession>
<dbReference type="EnsemblMetazoa" id="CapteT27173">
    <property type="protein sequence ID" value="CapteP27173"/>
    <property type="gene ID" value="CapteG27173"/>
</dbReference>
<evidence type="ECO:0000313" key="4">
    <source>
        <dbReference type="Proteomes" id="UP000014760"/>
    </source>
</evidence>
<keyword evidence="4" id="KW-1185">Reference proteome</keyword>
<dbReference type="PANTHER" id="PTHR11232:SF57">
    <property type="entry name" value="RE46159P"/>
    <property type="match status" value="1"/>
</dbReference>
<dbReference type="InterPro" id="IPR051133">
    <property type="entry name" value="Adapter_Engulfment-Domain"/>
</dbReference>
<sequence>EIQIGKLPQKFVTKFLGTKRCADLWGLEAVRGPLEEMVAELKNKPKGEDLPLVNLTVTDKGLVVKTHKASKTKMDEWKDEHHIPLEFVSYGVQDTMHPRIFVYIVVKELSVRQRVTECQAFLCDSVVSARKLALSLSRSFELYAKELNGKPFKFQVDLQTPSE</sequence>
<dbReference type="STRING" id="283909.R7V008"/>
<evidence type="ECO:0000313" key="3">
    <source>
        <dbReference type="EnsemblMetazoa" id="CapteP27173"/>
    </source>
</evidence>
<dbReference type="Gene3D" id="2.30.29.30">
    <property type="entry name" value="Pleckstrin-homology domain (PH domain)/Phosphotyrosine-binding domain (PTB)"/>
    <property type="match status" value="1"/>
</dbReference>
<dbReference type="InterPro" id="IPR011993">
    <property type="entry name" value="PH-like_dom_sf"/>
</dbReference>
<feature type="non-terminal residue" evidence="2">
    <location>
        <position position="1"/>
    </location>
</feature>
<dbReference type="OMA" id="LPNCDLK"/>
<dbReference type="EMBL" id="AMQN01005608">
    <property type="status" value="NOT_ANNOTATED_CDS"/>
    <property type="molecule type" value="Genomic_DNA"/>
</dbReference>
<dbReference type="SUPFAM" id="SSF50729">
    <property type="entry name" value="PH domain-like"/>
    <property type="match status" value="1"/>
</dbReference>
<reference evidence="3" key="3">
    <citation type="submission" date="2015-06" db="UniProtKB">
        <authorList>
            <consortium name="EnsemblMetazoa"/>
        </authorList>
    </citation>
    <scope>IDENTIFICATION</scope>
</reference>